<keyword evidence="3" id="KW-0597">Phosphoprotein</keyword>
<dbReference type="OMA" id="HVNEECQ"/>
<organism evidence="6 7">
    <name type="scientific">Jaculus jaculus</name>
    <name type="common">Lesser Egyptian jerboa</name>
    <dbReference type="NCBI Taxonomy" id="51337"/>
    <lineage>
        <taxon>Eukaryota</taxon>
        <taxon>Metazoa</taxon>
        <taxon>Chordata</taxon>
        <taxon>Craniata</taxon>
        <taxon>Vertebrata</taxon>
        <taxon>Euteleostomi</taxon>
        <taxon>Mammalia</taxon>
        <taxon>Eutheria</taxon>
        <taxon>Euarchontoglires</taxon>
        <taxon>Glires</taxon>
        <taxon>Rodentia</taxon>
        <taxon>Myomorpha</taxon>
        <taxon>Dipodoidea</taxon>
        <taxon>Dipodidae</taxon>
        <taxon>Dipodinae</taxon>
        <taxon>Jaculus</taxon>
    </lineage>
</organism>
<name>A0A8C5K7A8_JACJA</name>
<proteinExistence type="predicted"/>
<feature type="coiled-coil region" evidence="5">
    <location>
        <begin position="92"/>
        <end position="189"/>
    </location>
</feature>
<keyword evidence="4" id="KW-0206">Cytoskeleton</keyword>
<evidence type="ECO:0000256" key="5">
    <source>
        <dbReference type="SAM" id="Coils"/>
    </source>
</evidence>
<evidence type="ECO:0000256" key="2">
    <source>
        <dbReference type="ARBA" id="ARBA00022490"/>
    </source>
</evidence>
<evidence type="ECO:0000256" key="3">
    <source>
        <dbReference type="ARBA" id="ARBA00022553"/>
    </source>
</evidence>
<reference evidence="6" key="1">
    <citation type="submission" date="2025-08" db="UniProtKB">
        <authorList>
            <consortium name="Ensembl"/>
        </authorList>
    </citation>
    <scope>IDENTIFICATION</scope>
</reference>
<accession>A0A8C5K7A8</accession>
<dbReference type="Ensembl" id="ENSJJAT00000010914.1">
    <property type="protein sequence ID" value="ENSJJAP00000004692.1"/>
    <property type="gene ID" value="ENSJJAG00000009691.1"/>
</dbReference>
<feature type="coiled-coil region" evidence="5">
    <location>
        <begin position="218"/>
        <end position="266"/>
    </location>
</feature>
<feature type="coiled-coil region" evidence="5">
    <location>
        <begin position="5"/>
        <end position="64"/>
    </location>
</feature>
<dbReference type="PANTHER" id="PTHR18905:SF12">
    <property type="entry name" value="NINEIN-LIKE PROTEIN"/>
    <property type="match status" value="1"/>
</dbReference>
<dbReference type="AlphaFoldDB" id="A0A8C5K7A8"/>
<evidence type="ECO:0000313" key="6">
    <source>
        <dbReference type="Ensembl" id="ENSJJAP00000004692.1"/>
    </source>
</evidence>
<dbReference type="GeneTree" id="ENSGT00660000095541"/>
<keyword evidence="2" id="KW-0963">Cytoplasm</keyword>
<evidence type="ECO:0000313" key="7">
    <source>
        <dbReference type="Proteomes" id="UP000694385"/>
    </source>
</evidence>
<comment type="subcellular location">
    <subcellularLocation>
        <location evidence="1">Cytoplasm</location>
        <location evidence="1">Cytoskeleton</location>
        <location evidence="1">Microtubule organizing center</location>
        <location evidence="1">Centrosome</location>
    </subcellularLocation>
</comment>
<reference evidence="6" key="2">
    <citation type="submission" date="2025-09" db="UniProtKB">
        <authorList>
            <consortium name="Ensembl"/>
        </authorList>
    </citation>
    <scope>IDENTIFICATION</scope>
</reference>
<sequence length="309" mass="35986">VNYYEREIEVMKKNFEKDKKEMEQAHQLEVSMLEDQKADMEALYAKSQEVILGLQEQLQDAQRNPEPVQAGLAHCCAQALCGLARRLEEEMHLRHQNQLQQIRIEYLRLSEENSQLKSDLERTQLELEAAENRNNTQRKEIKALKKDKEKACCELEELNTQTEKYKNELSQLNCKVLQLEEDISVHQTQKEENQASFQLVMQRLAEAGGREEQQGDQIQKLTVELAHVNEECQRLRLSQSELTESLEESRDQLRGVHLRLEAAQAQHGQTMQHLQEQMAQLVPGARVAELQRLLSLQEEETARQLHTQE</sequence>
<evidence type="ECO:0000256" key="1">
    <source>
        <dbReference type="ARBA" id="ARBA00004300"/>
    </source>
</evidence>
<evidence type="ECO:0008006" key="8">
    <source>
        <dbReference type="Google" id="ProtNLM"/>
    </source>
</evidence>
<keyword evidence="5" id="KW-0175">Coiled coil</keyword>
<dbReference type="PANTHER" id="PTHR18905">
    <property type="entry name" value="NINEIN"/>
    <property type="match status" value="1"/>
</dbReference>
<protein>
    <recommendedName>
        <fullName evidence="8">Ninein</fullName>
    </recommendedName>
</protein>
<dbReference type="Proteomes" id="UP000694385">
    <property type="component" value="Unassembled WGS sequence"/>
</dbReference>
<evidence type="ECO:0000256" key="4">
    <source>
        <dbReference type="ARBA" id="ARBA00023212"/>
    </source>
</evidence>
<dbReference type="GO" id="GO:0005813">
    <property type="term" value="C:centrosome"/>
    <property type="evidence" value="ECO:0007669"/>
    <property type="project" value="UniProtKB-SubCell"/>
</dbReference>
<keyword evidence="7" id="KW-1185">Reference proteome</keyword>
<dbReference type="GO" id="GO:0034454">
    <property type="term" value="P:microtubule anchoring at centrosome"/>
    <property type="evidence" value="ECO:0007669"/>
    <property type="project" value="TreeGrafter"/>
</dbReference>